<name>A0A4R3NIS9_9HYPH</name>
<sequence>MDNLLKAHKLERFCDASEGVRRAGRYADAFSGAMIYNLAAVLVAVALLFLIAHHGGGTQQSGEEPAARIRWKVSG</sequence>
<reference evidence="2 3" key="1">
    <citation type="submission" date="2019-03" db="EMBL/GenBank/DDBJ databases">
        <title>Freshwater and sediment microbial communities from various areas in North America, analyzing microbe dynamics in response to fracking.</title>
        <authorList>
            <person name="Lamendella R."/>
        </authorList>
    </citation>
    <scope>NUCLEOTIDE SEQUENCE [LARGE SCALE GENOMIC DNA]</scope>
    <source>
        <strain evidence="2 3">175.2</strain>
    </source>
</reference>
<organism evidence="2 3">
    <name type="scientific">Martelella mediterranea</name>
    <dbReference type="NCBI Taxonomy" id="293089"/>
    <lineage>
        <taxon>Bacteria</taxon>
        <taxon>Pseudomonadati</taxon>
        <taxon>Pseudomonadota</taxon>
        <taxon>Alphaproteobacteria</taxon>
        <taxon>Hyphomicrobiales</taxon>
        <taxon>Aurantimonadaceae</taxon>
        <taxon>Martelella</taxon>
    </lineage>
</organism>
<evidence type="ECO:0000313" key="3">
    <source>
        <dbReference type="Proteomes" id="UP000295097"/>
    </source>
</evidence>
<protein>
    <submittedName>
        <fullName evidence="2">Uncharacterized protein</fullName>
    </submittedName>
</protein>
<proteinExistence type="predicted"/>
<comment type="caution">
    <text evidence="2">The sequence shown here is derived from an EMBL/GenBank/DDBJ whole genome shotgun (WGS) entry which is preliminary data.</text>
</comment>
<keyword evidence="3" id="KW-1185">Reference proteome</keyword>
<evidence type="ECO:0000313" key="2">
    <source>
        <dbReference type="EMBL" id="TCT28177.1"/>
    </source>
</evidence>
<accession>A0A4R3NIS9</accession>
<dbReference type="EMBL" id="SMAR01000065">
    <property type="protein sequence ID" value="TCT28177.1"/>
    <property type="molecule type" value="Genomic_DNA"/>
</dbReference>
<feature type="transmembrane region" description="Helical" evidence="1">
    <location>
        <begin position="34"/>
        <end position="52"/>
    </location>
</feature>
<dbReference type="AlphaFoldDB" id="A0A4R3NIS9"/>
<dbReference type="RefSeq" id="WP_132314275.1">
    <property type="nucleotide sequence ID" value="NZ_SMAR01000065.1"/>
</dbReference>
<evidence type="ECO:0000256" key="1">
    <source>
        <dbReference type="SAM" id="Phobius"/>
    </source>
</evidence>
<keyword evidence="1" id="KW-0472">Membrane</keyword>
<dbReference type="Proteomes" id="UP000295097">
    <property type="component" value="Unassembled WGS sequence"/>
</dbReference>
<keyword evidence="1" id="KW-0812">Transmembrane</keyword>
<keyword evidence="1" id="KW-1133">Transmembrane helix</keyword>
<gene>
    <name evidence="2" type="ORF">EDC90_10655</name>
</gene>